<gene>
    <name evidence="3" type="ORF">C9427_28755</name>
</gene>
<reference evidence="3 4" key="1">
    <citation type="submission" date="2018-03" db="EMBL/GenBank/DDBJ databases">
        <title>Genome sequence of the symbiotic type strain Mesorhizobium helmanticense CSLC115NT isolated from Lotus corniculatus nodules.</title>
        <authorList>
            <person name="Sannazzaro A.I."/>
            <person name="Torres Tejerizo G.A."/>
            <person name="Dip D."/>
            <person name="Caballero M."/>
            <person name="Pistorio M."/>
            <person name="Estrella M.J."/>
        </authorList>
    </citation>
    <scope>NUCLEOTIDE SEQUENCE [LARGE SCALE GENOMIC DNA]</scope>
    <source>
        <strain evidence="3 4">CSLC115N</strain>
    </source>
</reference>
<comment type="caution">
    <text evidence="3">The sequence shown here is derived from an EMBL/GenBank/DDBJ whole genome shotgun (WGS) entry which is preliminary data.</text>
</comment>
<dbReference type="OrthoDB" id="9803803at2"/>
<accession>A0A2T4IMZ5</accession>
<evidence type="ECO:0000259" key="2">
    <source>
        <dbReference type="PROSITE" id="PS50263"/>
    </source>
</evidence>
<dbReference type="GO" id="GO:0016811">
    <property type="term" value="F:hydrolase activity, acting on carbon-nitrogen (but not peptide) bonds, in linear amides"/>
    <property type="evidence" value="ECO:0007669"/>
    <property type="project" value="TreeGrafter"/>
</dbReference>
<dbReference type="Gene3D" id="3.60.110.10">
    <property type="entry name" value="Carbon-nitrogen hydrolase"/>
    <property type="match status" value="1"/>
</dbReference>
<evidence type="ECO:0000313" key="4">
    <source>
        <dbReference type="Proteomes" id="UP000240259"/>
    </source>
</evidence>
<dbReference type="PROSITE" id="PS50263">
    <property type="entry name" value="CN_HYDROLASE"/>
    <property type="match status" value="1"/>
</dbReference>
<dbReference type="RefSeq" id="WP_107652396.1">
    <property type="nucleotide sequence ID" value="NZ_PZJX01000053.1"/>
</dbReference>
<dbReference type="Pfam" id="PF00795">
    <property type="entry name" value="CN_hydrolase"/>
    <property type="match status" value="1"/>
</dbReference>
<dbReference type="EMBL" id="PZJX01000053">
    <property type="protein sequence ID" value="PTE07009.1"/>
    <property type="molecule type" value="Genomic_DNA"/>
</dbReference>
<evidence type="ECO:0000256" key="1">
    <source>
        <dbReference type="ARBA" id="ARBA00022801"/>
    </source>
</evidence>
<feature type="domain" description="CN hydrolase" evidence="2">
    <location>
        <begin position="5"/>
        <end position="277"/>
    </location>
</feature>
<dbReference type="PANTHER" id="PTHR43674:SF12">
    <property type="entry name" value="NITRILASE C965.09-RELATED"/>
    <property type="match status" value="1"/>
</dbReference>
<organism evidence="3 4">
    <name type="scientific">Mesorhizobium helmanticense</name>
    <dbReference type="NCBI Taxonomy" id="1776423"/>
    <lineage>
        <taxon>Bacteria</taxon>
        <taxon>Pseudomonadati</taxon>
        <taxon>Pseudomonadota</taxon>
        <taxon>Alphaproteobacteria</taxon>
        <taxon>Hyphomicrobiales</taxon>
        <taxon>Phyllobacteriaceae</taxon>
        <taxon>Mesorhizobium</taxon>
    </lineage>
</organism>
<keyword evidence="1 3" id="KW-0378">Hydrolase</keyword>
<dbReference type="InterPro" id="IPR003010">
    <property type="entry name" value="C-N_Hydrolase"/>
</dbReference>
<dbReference type="AlphaFoldDB" id="A0A2T4IMZ5"/>
<proteinExistence type="predicted"/>
<name>A0A2T4IMZ5_9HYPH</name>
<evidence type="ECO:0000313" key="3">
    <source>
        <dbReference type="EMBL" id="PTE07009.1"/>
    </source>
</evidence>
<dbReference type="InterPro" id="IPR050345">
    <property type="entry name" value="Aliph_Amidase/BUP"/>
</dbReference>
<dbReference type="InterPro" id="IPR036526">
    <property type="entry name" value="C-N_Hydrolase_sf"/>
</dbReference>
<dbReference type="PANTHER" id="PTHR43674">
    <property type="entry name" value="NITRILASE C965.09-RELATED"/>
    <property type="match status" value="1"/>
</dbReference>
<sequence length="304" mass="33975">MARFLTIAVAQTGPIQRSASRAETVDRLLHLLEQSAAAGAEIAVFPEMALTTFFPRWRIDDQAEIDAFFEQSMPGPETLRLYDAAARLKIGFTLGYCELAQEEGRTRHFNTMDLVGPDGRFIGRYRKMHVPGSSEPEEGITTHLERRYFEPGNLGFPVFDYRGVRVGMAICNDRRWPETYRMLCLNGAEVALLGYNTPLLLDEAPALAHLRMFHNHLPMQAGAYQNTLWVAAAAKAGLEDGQALIGGSCIIAPTGELAAQAMSLGDEIIVHRADLDLIETCRKVNFNFALYRRPDQYRRISEPV</sequence>
<dbReference type="SUPFAM" id="SSF56317">
    <property type="entry name" value="Carbon-nitrogen hydrolase"/>
    <property type="match status" value="1"/>
</dbReference>
<protein>
    <submittedName>
        <fullName evidence="3">N-carbamoyl-D-amino-acid hydrolase</fullName>
    </submittedName>
</protein>
<dbReference type="Proteomes" id="UP000240259">
    <property type="component" value="Unassembled WGS sequence"/>
</dbReference>
<keyword evidence="4" id="KW-1185">Reference proteome</keyword>